<protein>
    <submittedName>
        <fullName evidence="1">Transposase, IS1</fullName>
    </submittedName>
</protein>
<dbReference type="PANTHER" id="PTHR33293">
    <property type="entry name" value="INSERTION ELEMENT IS1 1 PROTEIN INSB-RELATED"/>
    <property type="match status" value="1"/>
</dbReference>
<proteinExistence type="predicted"/>
<dbReference type="InterPro" id="IPR051354">
    <property type="entry name" value="Transposase_27_IS1"/>
</dbReference>
<gene>
    <name evidence="1" type="ORF">THIOM_004254</name>
</gene>
<accession>A0A176RWD8</accession>
<dbReference type="EMBL" id="LUTY01002562">
    <property type="protein sequence ID" value="OAD20073.1"/>
    <property type="molecule type" value="Genomic_DNA"/>
</dbReference>
<dbReference type="AlphaFoldDB" id="A0A176RWD8"/>
<evidence type="ECO:0000313" key="1">
    <source>
        <dbReference type="EMBL" id="OAD20073.1"/>
    </source>
</evidence>
<sequence>MNWETLYCPNQSCCYYGIPFSDGRLVKNGSSHGQKQALCKACGSSISLRYRTAYYGLDVETTVFETAIRALAEGNSIRATARIIQVDKDTACDWLHRAAQHCRIVMLYLWQNLHVTECQLDELWSFIHTKERNLPYAKFYHESYGDAWVWLAFAPVSRVVLAFVIGKRTQENANLLLDRVAHVTDAHVPFFTSDQFSEYKKALLHTYGQWYQPLRAGNRGRYPKTIRVPIPELVYAQVVKVRNRNGRLVKVNKKIIFGNEKKLNEKLAESPVSHEVNTSFIERDNLTQRQSNRRLTRRSNGFSKEIYWFEKQLWLSLAYYHLVLPHQSLRQELLNSEPTLGTGSRRRWQPRTPAMANGITDHIWTTAELLSYRVPASFIDELPQLEYLFPEPDRAHQGS</sequence>
<comment type="caution">
    <text evidence="1">The sequence shown here is derived from an EMBL/GenBank/DDBJ whole genome shotgun (WGS) entry which is preliminary data.</text>
</comment>
<reference evidence="1 2" key="1">
    <citation type="submission" date="2016-05" db="EMBL/GenBank/DDBJ databases">
        <title>Single-cell genome of chain-forming Candidatus Thiomargarita nelsonii and comparison to other large sulfur-oxidizing bacteria.</title>
        <authorList>
            <person name="Winkel M."/>
            <person name="Salman V."/>
            <person name="Woyke T."/>
            <person name="Schulz-Vogt H."/>
            <person name="Richter M."/>
            <person name="Flood B."/>
            <person name="Bailey J."/>
            <person name="Amann R."/>
            <person name="Mussmann M."/>
        </authorList>
    </citation>
    <scope>NUCLEOTIDE SEQUENCE [LARGE SCALE GENOMIC DNA]</scope>
    <source>
        <strain evidence="1 2">THI036</strain>
    </source>
</reference>
<name>A0A176RWD8_9GAMM</name>
<organism evidence="1 2">
    <name type="scientific">Candidatus Thiomargarita nelsonii</name>
    <dbReference type="NCBI Taxonomy" id="1003181"/>
    <lineage>
        <taxon>Bacteria</taxon>
        <taxon>Pseudomonadati</taxon>
        <taxon>Pseudomonadota</taxon>
        <taxon>Gammaproteobacteria</taxon>
        <taxon>Thiotrichales</taxon>
        <taxon>Thiotrichaceae</taxon>
        <taxon>Thiomargarita</taxon>
    </lineage>
</organism>
<dbReference type="PANTHER" id="PTHR33293:SF2">
    <property type="entry name" value="TRANSPOSASE"/>
    <property type="match status" value="1"/>
</dbReference>
<keyword evidence="2" id="KW-1185">Reference proteome</keyword>
<dbReference type="Proteomes" id="UP000076962">
    <property type="component" value="Unassembled WGS sequence"/>
</dbReference>
<evidence type="ECO:0000313" key="2">
    <source>
        <dbReference type="Proteomes" id="UP000076962"/>
    </source>
</evidence>